<dbReference type="Gene3D" id="3.40.50.300">
    <property type="entry name" value="P-loop containing nucleotide triphosphate hydrolases"/>
    <property type="match status" value="3"/>
</dbReference>
<dbReference type="InterPro" id="IPR027417">
    <property type="entry name" value="P-loop_NTPase"/>
</dbReference>
<feature type="region of interest" description="Disordered" evidence="3">
    <location>
        <begin position="222"/>
        <end position="242"/>
    </location>
</feature>
<evidence type="ECO:0000256" key="3">
    <source>
        <dbReference type="SAM" id="MobiDB-lite"/>
    </source>
</evidence>
<keyword evidence="1" id="KW-0547">Nucleotide-binding</keyword>
<dbReference type="InterPro" id="IPR003593">
    <property type="entry name" value="AAA+_ATPase"/>
</dbReference>
<dbReference type="PANTHER" id="PTHR42855">
    <property type="entry name" value="ABC TRANSPORTER ATP-BINDING SUBUNIT"/>
    <property type="match status" value="1"/>
</dbReference>
<name>A0A4Y7RGW6_9FIRM</name>
<protein>
    <submittedName>
        <fullName evidence="5">Putative ABC transporter ATP-binding protein</fullName>
    </submittedName>
</protein>
<organism evidence="5 6">
    <name type="scientific">Pelotomaculum schinkii</name>
    <dbReference type="NCBI Taxonomy" id="78350"/>
    <lineage>
        <taxon>Bacteria</taxon>
        <taxon>Bacillati</taxon>
        <taxon>Bacillota</taxon>
        <taxon>Clostridia</taxon>
        <taxon>Eubacteriales</taxon>
        <taxon>Desulfotomaculaceae</taxon>
        <taxon>Pelotomaculum</taxon>
    </lineage>
</organism>
<dbReference type="Proteomes" id="UP000298324">
    <property type="component" value="Unassembled WGS sequence"/>
</dbReference>
<reference evidence="5 6" key="1">
    <citation type="journal article" date="2018" name="Environ. Microbiol.">
        <title>Novel energy conservation strategies and behaviour of Pelotomaculum schinkii driving syntrophic propionate catabolism.</title>
        <authorList>
            <person name="Hidalgo-Ahumada C.A.P."/>
            <person name="Nobu M.K."/>
            <person name="Narihiro T."/>
            <person name="Tamaki H."/>
            <person name="Liu W.T."/>
            <person name="Kamagata Y."/>
            <person name="Stams A.J.M."/>
            <person name="Imachi H."/>
            <person name="Sousa D.Z."/>
        </authorList>
    </citation>
    <scope>NUCLEOTIDE SEQUENCE [LARGE SCALE GENOMIC DNA]</scope>
    <source>
        <strain evidence="5 6">HH</strain>
    </source>
</reference>
<evidence type="ECO:0000256" key="2">
    <source>
        <dbReference type="ARBA" id="ARBA00022840"/>
    </source>
</evidence>
<dbReference type="CDD" id="cd03221">
    <property type="entry name" value="ABCF_EF-3"/>
    <property type="match status" value="2"/>
</dbReference>
<gene>
    <name evidence="5" type="ORF">Psch_01102</name>
</gene>
<dbReference type="SUPFAM" id="SSF52540">
    <property type="entry name" value="P-loop containing nucleoside triphosphate hydrolases"/>
    <property type="match status" value="2"/>
</dbReference>
<dbReference type="RefSeq" id="WP_190239409.1">
    <property type="nucleotide sequence ID" value="NZ_QFGA01000001.1"/>
</dbReference>
<evidence type="ECO:0000313" key="5">
    <source>
        <dbReference type="EMBL" id="TEB07547.1"/>
    </source>
</evidence>
<dbReference type="GO" id="GO:0016887">
    <property type="term" value="F:ATP hydrolysis activity"/>
    <property type="evidence" value="ECO:0007669"/>
    <property type="project" value="InterPro"/>
</dbReference>
<proteinExistence type="predicted"/>
<dbReference type="PANTHER" id="PTHR42855:SF2">
    <property type="entry name" value="DRUG RESISTANCE ABC TRANSPORTER,ATP-BINDING PROTEIN"/>
    <property type="match status" value="1"/>
</dbReference>
<feature type="domain" description="ABC transporter" evidence="4">
    <location>
        <begin position="4"/>
        <end position="194"/>
    </location>
</feature>
<dbReference type="EMBL" id="QFGA01000001">
    <property type="protein sequence ID" value="TEB07547.1"/>
    <property type="molecule type" value="Genomic_DNA"/>
</dbReference>
<evidence type="ECO:0000313" key="6">
    <source>
        <dbReference type="Proteomes" id="UP000298324"/>
    </source>
</evidence>
<dbReference type="GO" id="GO:0005524">
    <property type="term" value="F:ATP binding"/>
    <property type="evidence" value="ECO:0007669"/>
    <property type="project" value="UniProtKB-KW"/>
</dbReference>
<dbReference type="InterPro" id="IPR017871">
    <property type="entry name" value="ABC_transporter-like_CS"/>
</dbReference>
<keyword evidence="6" id="KW-1185">Reference proteome</keyword>
<evidence type="ECO:0000256" key="1">
    <source>
        <dbReference type="ARBA" id="ARBA00022741"/>
    </source>
</evidence>
<dbReference type="NCBIfam" id="NF000355">
    <property type="entry name" value="ribo_prot_ABC_F"/>
    <property type="match status" value="1"/>
</dbReference>
<dbReference type="SMART" id="SM00382">
    <property type="entry name" value="AAA"/>
    <property type="match status" value="2"/>
</dbReference>
<dbReference type="PROSITE" id="PS00211">
    <property type="entry name" value="ABC_TRANSPORTER_1"/>
    <property type="match status" value="2"/>
</dbReference>
<dbReference type="Pfam" id="PF00005">
    <property type="entry name" value="ABC_tran"/>
    <property type="match status" value="2"/>
</dbReference>
<keyword evidence="2 5" id="KW-0067">ATP-binding</keyword>
<dbReference type="PROSITE" id="PS50893">
    <property type="entry name" value="ABC_TRANSPORTER_2"/>
    <property type="match status" value="2"/>
</dbReference>
<comment type="caution">
    <text evidence="5">The sequence shown here is derived from an EMBL/GenBank/DDBJ whole genome shotgun (WGS) entry which is preliminary data.</text>
</comment>
<dbReference type="InterPro" id="IPR051309">
    <property type="entry name" value="ABCF_ATPase"/>
</dbReference>
<sequence length="546" mass="62095">MLLLEANNIKKQYGDRLVFSIDSLKIYQNDRIGVVGINGCGKTTLLNVLTGNEFPGEGTVRRYGGHAYITQLDDPPDRALDRMMGKKFRVPDSEWETMSGGEKTRLKIARGFSAPCSILFADEPTCNLDLDGIRLLEEQLKKFEGALVIVSHDRSLMDALCAKILEIESGKVTEYAGNYSDYKRQKEAEIERRRFDYEQYVREKHRLTAAIIEIKQKSVAMKKTPSRMGNSEARLHRRKTGQKMAKVDRAAAAIEKRIGQLEKKEKPAKPVEVNMYLQEQGRLYCRSVITGQEVSKSFGNKLLFDKICFEVPAGRKVALVGDNGSGKTTLLKMIAAGEKGITLAQNARIGYFRQDLGILDEEKTILENVIKDSVFTQRDVRLMLAQLLFKDEYVHKKVKVLSGGERVKAALAKIFVSGYNIIVLDEPTNYLDIYSLEALEKVMKEYMGAILFVSHDRKFIDEIADQVIVLQKGKALQYAGNYSDYLQYMESKNQQKPEQERIMQLENRLNEVVGRLCVSKQEDVEILNTEYEIILKELKRLRKSGL</sequence>
<dbReference type="InterPro" id="IPR003439">
    <property type="entry name" value="ABC_transporter-like_ATP-bd"/>
</dbReference>
<accession>A0A4Y7RGW6</accession>
<dbReference type="AlphaFoldDB" id="A0A4Y7RGW6"/>
<evidence type="ECO:0000259" key="4">
    <source>
        <dbReference type="PROSITE" id="PS50893"/>
    </source>
</evidence>
<feature type="domain" description="ABC transporter" evidence="4">
    <location>
        <begin position="289"/>
        <end position="497"/>
    </location>
</feature>